<reference evidence="1" key="1">
    <citation type="journal article" date="2021" name="Proc. Natl. Acad. Sci. U.S.A.">
        <title>A Catalog of Tens of Thousands of Viruses from Human Metagenomes Reveals Hidden Associations with Chronic Diseases.</title>
        <authorList>
            <person name="Tisza M.J."/>
            <person name="Buck C.B."/>
        </authorList>
    </citation>
    <scope>NUCLEOTIDE SEQUENCE</scope>
    <source>
        <strain evidence="1">Ct3CA7</strain>
    </source>
</reference>
<evidence type="ECO:0000313" key="1">
    <source>
        <dbReference type="EMBL" id="DAD68538.1"/>
    </source>
</evidence>
<name>A0A8S5LF50_9CAUD</name>
<sequence length="245" mass="27834">MVNKMTIMKISLTELLKILAGNEDALMQVMKRNYGSDGITGVHVKTIDREHLMIVDPWPNEDREVHAVTHAPDGDMQIRRVDLLHVEEFTPSNGMHSVHKGRVLAAAQKLVNDHAEQVKESEDREQRKESIIDQIQKGMTSSLGVVLSDEPFGHNMRDEMEFAKLPMNLDERDELFQQLPENKWACVMMLPQNPMYVSRKNGNYLVAELNNESVITREYESPRCLDDAVAILMTPIPTLNSGEGE</sequence>
<organism evidence="1">
    <name type="scientific">Siphoviridae sp. ct3CA7</name>
    <dbReference type="NCBI Taxonomy" id="2823561"/>
    <lineage>
        <taxon>Viruses</taxon>
        <taxon>Duplodnaviria</taxon>
        <taxon>Heunggongvirae</taxon>
        <taxon>Uroviricota</taxon>
        <taxon>Caudoviricetes</taxon>
    </lineage>
</organism>
<protein>
    <submittedName>
        <fullName evidence="1">Uncharacterized protein</fullName>
    </submittedName>
</protein>
<dbReference type="EMBL" id="BK014704">
    <property type="protein sequence ID" value="DAD68538.1"/>
    <property type="molecule type" value="Genomic_DNA"/>
</dbReference>
<accession>A0A8S5LF50</accession>
<proteinExistence type="predicted"/>